<dbReference type="PROSITE" id="PS50109">
    <property type="entry name" value="HIS_KIN"/>
    <property type="match status" value="1"/>
</dbReference>
<dbReference type="Proteomes" id="UP000012081">
    <property type="component" value="Unassembled WGS sequence"/>
</dbReference>
<dbReference type="SMART" id="SM00387">
    <property type="entry name" value="HATPase_c"/>
    <property type="match status" value="1"/>
</dbReference>
<dbReference type="Gene3D" id="1.10.287.130">
    <property type="match status" value="1"/>
</dbReference>
<dbReference type="Pfam" id="PF00512">
    <property type="entry name" value="HisKA"/>
    <property type="match status" value="1"/>
</dbReference>
<dbReference type="PATRIC" id="fig|1300222.3.peg.4451"/>
<evidence type="ECO:0000256" key="1">
    <source>
        <dbReference type="ARBA" id="ARBA00000085"/>
    </source>
</evidence>
<dbReference type="SUPFAM" id="SSF47384">
    <property type="entry name" value="Homodimeric domain of signal transducing histidine kinase"/>
    <property type="match status" value="1"/>
</dbReference>
<dbReference type="InterPro" id="IPR003661">
    <property type="entry name" value="HisK_dim/P_dom"/>
</dbReference>
<dbReference type="NCBIfam" id="NF008468">
    <property type="entry name" value="PRK11360.1"/>
    <property type="match status" value="1"/>
</dbReference>
<reference evidence="13 14" key="1">
    <citation type="submission" date="2013-03" db="EMBL/GenBank/DDBJ databases">
        <title>Assembly of a new bacterial strain Brevibacillus borstelensis AK1.</title>
        <authorList>
            <person name="Rajan I."/>
            <person name="PoliReddy D."/>
            <person name="Sugumar T."/>
            <person name="Rathinam K."/>
            <person name="Alqarawi S."/>
            <person name="Khalil A.B."/>
            <person name="Sivakumar N."/>
        </authorList>
    </citation>
    <scope>NUCLEOTIDE SEQUENCE [LARGE SCALE GENOMIC DNA]</scope>
    <source>
        <strain evidence="13 14">AK1</strain>
    </source>
</reference>
<keyword evidence="3" id="KW-0597">Phosphoprotein</keyword>
<feature type="coiled-coil region" evidence="9">
    <location>
        <begin position="31"/>
        <end position="91"/>
    </location>
</feature>
<dbReference type="GO" id="GO:0000155">
    <property type="term" value="F:phosphorelay sensor kinase activity"/>
    <property type="evidence" value="ECO:0007669"/>
    <property type="project" value="InterPro"/>
</dbReference>
<dbReference type="InterPro" id="IPR013767">
    <property type="entry name" value="PAS_fold"/>
</dbReference>
<evidence type="ECO:0000259" key="11">
    <source>
        <dbReference type="PROSITE" id="PS50109"/>
    </source>
</evidence>
<feature type="transmembrane region" description="Helical" evidence="10">
    <location>
        <begin position="6"/>
        <end position="30"/>
    </location>
</feature>
<dbReference type="PANTHER" id="PTHR43065:SF10">
    <property type="entry name" value="PEROXIDE STRESS-ACTIVATED HISTIDINE KINASE MAK3"/>
    <property type="match status" value="1"/>
</dbReference>
<dbReference type="SUPFAM" id="SSF55874">
    <property type="entry name" value="ATPase domain of HSP90 chaperone/DNA topoisomerase II/histidine kinase"/>
    <property type="match status" value="1"/>
</dbReference>
<dbReference type="NCBIfam" id="TIGR00229">
    <property type="entry name" value="sensory_box"/>
    <property type="match status" value="1"/>
</dbReference>
<protein>
    <recommendedName>
        <fullName evidence="2">histidine kinase</fullName>
        <ecNumber evidence="2">2.7.13.3</ecNumber>
    </recommendedName>
</protein>
<proteinExistence type="predicted"/>
<dbReference type="InterPro" id="IPR004358">
    <property type="entry name" value="Sig_transdc_His_kin-like_C"/>
</dbReference>
<evidence type="ECO:0000313" key="14">
    <source>
        <dbReference type="Proteomes" id="UP000012081"/>
    </source>
</evidence>
<feature type="domain" description="Histidine kinase" evidence="11">
    <location>
        <begin position="397"/>
        <end position="603"/>
    </location>
</feature>
<dbReference type="SUPFAM" id="SSF55785">
    <property type="entry name" value="PYP-like sensor domain (PAS domain)"/>
    <property type="match status" value="1"/>
</dbReference>
<keyword evidence="4 13" id="KW-0808">Transferase</keyword>
<feature type="domain" description="PAS" evidence="12">
    <location>
        <begin position="260"/>
        <end position="305"/>
    </location>
</feature>
<dbReference type="GO" id="GO:0006355">
    <property type="term" value="P:regulation of DNA-templated transcription"/>
    <property type="evidence" value="ECO:0007669"/>
    <property type="project" value="InterPro"/>
</dbReference>
<dbReference type="InterPro" id="IPR036890">
    <property type="entry name" value="HATPase_C_sf"/>
</dbReference>
<dbReference type="InterPro" id="IPR000014">
    <property type="entry name" value="PAS"/>
</dbReference>
<evidence type="ECO:0000256" key="7">
    <source>
        <dbReference type="ARBA" id="ARBA00022840"/>
    </source>
</evidence>
<keyword evidence="9" id="KW-0175">Coiled coil</keyword>
<sequence>MKSYVYRIRFIVSVIAVTVLPIIVTGVVLLKAAEQALLQEKEKKLLAITEQLDFALSQDFENVLREEGLQNASREQQIAALNRKLEQLTDQIATAHPGIGVGYYARRLDAIITYGPSREMGQHVGMPIAPDHPGRQVMSRRSADVVVGPQVRGEIMNAMYPIERNGEVIGYAWANELMQSIDIQLAGMRQGIYSIVGIGCVIAAVASGLMIHRGEIILQEIKEGLRRLSLDLSFRMKPAKGEPGEIFEAINKMAGDLQASRSHTETIIHSMESGVIALDHRGRVTAWNEAATRITGVSLEQAMGRDYEDVFRGEEEILKALSDALGEGKTTRDAEWSPRGAGRARLFVKIGTFIWKSPMEQVLGAIIVMDDRTEWKRMESSLAQAKRLAVIGELAASIAHEVRNPLTSIKAFAQIIEEELPAGHDSREYTGIIVDEVERLNRFADELLLFSRPDEEHHVPARVGEVLDQTLLLIERSAASQGVVLHKVYRDSPASVLASPELLKQVFLNILINALQALQDGGQLLIETEAVDGQVFIHITNEGPPIAEEHLLTVFEPFFTTKKSGTGLGLAISQRIVQAYGGHISARNVDMGVQFTVVLPAKKEEA</sequence>
<dbReference type="EMBL" id="APBN01000013">
    <property type="protein sequence ID" value="EMT50617.1"/>
    <property type="molecule type" value="Genomic_DNA"/>
</dbReference>
<feature type="transmembrane region" description="Helical" evidence="10">
    <location>
        <begin position="191"/>
        <end position="211"/>
    </location>
</feature>
<keyword evidence="10" id="KW-0812">Transmembrane</keyword>
<dbReference type="GO" id="GO:0005524">
    <property type="term" value="F:ATP binding"/>
    <property type="evidence" value="ECO:0007669"/>
    <property type="project" value="UniProtKB-KW"/>
</dbReference>
<dbReference type="Pfam" id="PF02518">
    <property type="entry name" value="HATPase_c"/>
    <property type="match status" value="1"/>
</dbReference>
<keyword evidence="6 13" id="KW-0418">Kinase</keyword>
<dbReference type="STRING" id="1300222.I532_21155"/>
<dbReference type="PANTHER" id="PTHR43065">
    <property type="entry name" value="SENSOR HISTIDINE KINASE"/>
    <property type="match status" value="1"/>
</dbReference>
<dbReference type="InterPro" id="IPR005467">
    <property type="entry name" value="His_kinase_dom"/>
</dbReference>
<evidence type="ECO:0000313" key="13">
    <source>
        <dbReference type="EMBL" id="EMT50617.1"/>
    </source>
</evidence>
<evidence type="ECO:0000256" key="2">
    <source>
        <dbReference type="ARBA" id="ARBA00012438"/>
    </source>
</evidence>
<keyword evidence="10" id="KW-0472">Membrane</keyword>
<evidence type="ECO:0000256" key="5">
    <source>
        <dbReference type="ARBA" id="ARBA00022741"/>
    </source>
</evidence>
<evidence type="ECO:0000256" key="4">
    <source>
        <dbReference type="ARBA" id="ARBA00022679"/>
    </source>
</evidence>
<dbReference type="EC" id="2.7.13.3" evidence="2"/>
<name>M8DBA2_9BACL</name>
<evidence type="ECO:0000256" key="6">
    <source>
        <dbReference type="ARBA" id="ARBA00022777"/>
    </source>
</evidence>
<keyword evidence="14" id="KW-1185">Reference proteome</keyword>
<evidence type="ECO:0000259" key="12">
    <source>
        <dbReference type="PROSITE" id="PS50112"/>
    </source>
</evidence>
<organism evidence="13 14">
    <name type="scientific">Brevibacillus borstelensis AK1</name>
    <dbReference type="NCBI Taxonomy" id="1300222"/>
    <lineage>
        <taxon>Bacteria</taxon>
        <taxon>Bacillati</taxon>
        <taxon>Bacillota</taxon>
        <taxon>Bacilli</taxon>
        <taxon>Bacillales</taxon>
        <taxon>Paenibacillaceae</taxon>
        <taxon>Brevibacillus</taxon>
    </lineage>
</organism>
<keyword evidence="8" id="KW-0902">Two-component regulatory system</keyword>
<dbReference type="Pfam" id="PF00989">
    <property type="entry name" value="PAS"/>
    <property type="match status" value="1"/>
</dbReference>
<accession>M8DBA2</accession>
<dbReference type="CDD" id="cd00082">
    <property type="entry name" value="HisKA"/>
    <property type="match status" value="1"/>
</dbReference>
<dbReference type="Gene3D" id="3.30.450.20">
    <property type="entry name" value="PAS domain"/>
    <property type="match status" value="1"/>
</dbReference>
<comment type="catalytic activity">
    <reaction evidence="1">
        <text>ATP + protein L-histidine = ADP + protein N-phospho-L-histidine.</text>
        <dbReference type="EC" id="2.7.13.3"/>
    </reaction>
</comment>
<dbReference type="OrthoDB" id="9815750at2"/>
<dbReference type="InterPro" id="IPR003594">
    <property type="entry name" value="HATPase_dom"/>
</dbReference>
<dbReference type="InterPro" id="IPR036097">
    <property type="entry name" value="HisK_dim/P_sf"/>
</dbReference>
<dbReference type="RefSeq" id="WP_003390995.1">
    <property type="nucleotide sequence ID" value="NZ_APBN01000013.1"/>
</dbReference>
<evidence type="ECO:0000256" key="8">
    <source>
        <dbReference type="ARBA" id="ARBA00023012"/>
    </source>
</evidence>
<dbReference type="SMART" id="SM00091">
    <property type="entry name" value="PAS"/>
    <property type="match status" value="1"/>
</dbReference>
<gene>
    <name evidence="13" type="ORF">I532_21155</name>
</gene>
<dbReference type="PRINTS" id="PR00344">
    <property type="entry name" value="BCTRLSENSOR"/>
</dbReference>
<evidence type="ECO:0000256" key="10">
    <source>
        <dbReference type="SAM" id="Phobius"/>
    </source>
</evidence>
<dbReference type="InterPro" id="IPR035965">
    <property type="entry name" value="PAS-like_dom_sf"/>
</dbReference>
<dbReference type="Gene3D" id="3.30.565.10">
    <property type="entry name" value="Histidine kinase-like ATPase, C-terminal domain"/>
    <property type="match status" value="1"/>
</dbReference>
<dbReference type="AlphaFoldDB" id="M8DBA2"/>
<evidence type="ECO:0000256" key="9">
    <source>
        <dbReference type="SAM" id="Coils"/>
    </source>
</evidence>
<keyword evidence="7" id="KW-0067">ATP-binding</keyword>
<keyword evidence="10" id="KW-1133">Transmembrane helix</keyword>
<keyword evidence="5" id="KW-0547">Nucleotide-binding</keyword>
<comment type="caution">
    <text evidence="13">The sequence shown here is derived from an EMBL/GenBank/DDBJ whole genome shotgun (WGS) entry which is preliminary data.</text>
</comment>
<dbReference type="PROSITE" id="PS50112">
    <property type="entry name" value="PAS"/>
    <property type="match status" value="1"/>
</dbReference>
<dbReference type="CDD" id="cd00130">
    <property type="entry name" value="PAS"/>
    <property type="match status" value="1"/>
</dbReference>
<evidence type="ECO:0000256" key="3">
    <source>
        <dbReference type="ARBA" id="ARBA00022553"/>
    </source>
</evidence>
<dbReference type="SMART" id="SM00388">
    <property type="entry name" value="HisKA"/>
    <property type="match status" value="1"/>
</dbReference>